<evidence type="ECO:0000313" key="2">
    <source>
        <dbReference type="Proteomes" id="UP000015388"/>
    </source>
</evidence>
<evidence type="ECO:0000313" key="1">
    <source>
        <dbReference type="EMBL" id="AGS35570.1"/>
    </source>
</evidence>
<sequence>MCAGPVTLGGMLTDLRRLTSYDTATRAQLADGTLLSLTPEIAVDAATYRRLPPWERAEVRARAFGMAADRAVLCSLSAARILGIEVLSWDDTVELGYVNSDRTPPKSQRAPRTRYYGSRVPRTEIVVVDGLRVTGVERTLVDVARHHGVVEGVVVIDSALRRFPGLNVQRLTAAGEHLRLRGIATYRRAVQLCDEKSESPKESQARALIHLAALPGVKKVRTQARVAVGGRQIRVDLLIDGWLVVEVDGQIKYDGVTYGKPTDQVLREERQREKALQNLGYTVLRIGHADMVPAADGSVPMVDLIAQALARRARHLTTP</sequence>
<dbReference type="Proteomes" id="UP000015388">
    <property type="component" value="Chromosome"/>
</dbReference>
<proteinExistence type="predicted"/>
<dbReference type="eggNOG" id="COG5340">
    <property type="taxonomic scope" value="Bacteria"/>
</dbReference>
<accession>S5T4N4</accession>
<protein>
    <recommendedName>
        <fullName evidence="3">DUF559 domain-containing protein</fullName>
    </recommendedName>
</protein>
<reference evidence="1 2" key="1">
    <citation type="submission" date="2012-11" db="EMBL/GenBank/DDBJ databases">
        <title>The complete genome sequence of Corynebacterium maris Coryn-1 (=DSM 45190).</title>
        <authorList>
            <person name="Schaffert L."/>
            <person name="Albersmeier A."/>
            <person name="Kalinowski J."/>
            <person name="Ruckert C."/>
        </authorList>
    </citation>
    <scope>NUCLEOTIDE SEQUENCE [LARGE SCALE GENOMIC DNA]</scope>
    <source>
        <strain evidence="2">Coryn-1</strain>
    </source>
</reference>
<dbReference type="KEGG" id="cmd:B841_10490"/>
<organism evidence="1 2">
    <name type="scientific">Corynebacterium maris DSM 45190</name>
    <dbReference type="NCBI Taxonomy" id="1224163"/>
    <lineage>
        <taxon>Bacteria</taxon>
        <taxon>Bacillati</taxon>
        <taxon>Actinomycetota</taxon>
        <taxon>Actinomycetes</taxon>
        <taxon>Mycobacteriales</taxon>
        <taxon>Corynebacteriaceae</taxon>
        <taxon>Corynebacterium</taxon>
    </lineage>
</organism>
<name>S5T4N4_9CORY</name>
<gene>
    <name evidence="1" type="ORF">B841_10490</name>
</gene>
<evidence type="ECO:0008006" key="3">
    <source>
        <dbReference type="Google" id="ProtNLM"/>
    </source>
</evidence>
<dbReference type="HOGENOM" id="CLU_052626_1_0_11"/>
<dbReference type="AlphaFoldDB" id="S5T4N4"/>
<dbReference type="EMBL" id="CP003924">
    <property type="protein sequence ID" value="AGS35570.1"/>
    <property type="molecule type" value="Genomic_DNA"/>
</dbReference>
<keyword evidence="2" id="KW-1185">Reference proteome</keyword>
<dbReference type="PATRIC" id="fig|1224163.3.peg.2116"/>
<dbReference type="STRING" id="1224163.B841_10490"/>